<dbReference type="GO" id="GO:0009424">
    <property type="term" value="C:bacterial-type flagellum hook"/>
    <property type="evidence" value="ECO:0007669"/>
    <property type="project" value="TreeGrafter"/>
</dbReference>
<comment type="similarity">
    <text evidence="2 5">Belongs to the flagella basal body rod proteins family.</text>
</comment>
<evidence type="ECO:0000259" key="7">
    <source>
        <dbReference type="Pfam" id="PF06429"/>
    </source>
</evidence>
<comment type="subcellular location">
    <subcellularLocation>
        <location evidence="1 5">Bacterial flagellum basal body</location>
    </subcellularLocation>
</comment>
<keyword evidence="10" id="KW-0969">Cilium</keyword>
<dbReference type="InterPro" id="IPR053967">
    <property type="entry name" value="LlgE_F_G-like_D1"/>
</dbReference>
<dbReference type="InterPro" id="IPR001444">
    <property type="entry name" value="Flag_bb_rod_N"/>
</dbReference>
<comment type="function">
    <text evidence="5">A flexible structure which links the flagellar filament to the drive apparatus in the basal body.</text>
</comment>
<evidence type="ECO:0000259" key="9">
    <source>
        <dbReference type="Pfam" id="PF22692"/>
    </source>
</evidence>
<evidence type="ECO:0000256" key="1">
    <source>
        <dbReference type="ARBA" id="ARBA00004117"/>
    </source>
</evidence>
<evidence type="ECO:0000313" key="10">
    <source>
        <dbReference type="EMBL" id="MBO1106735.1"/>
    </source>
</evidence>
<dbReference type="InterPro" id="IPR010930">
    <property type="entry name" value="Flg_bb/hook_C_dom"/>
</dbReference>
<evidence type="ECO:0000256" key="3">
    <source>
        <dbReference type="ARBA" id="ARBA00019015"/>
    </source>
</evidence>
<evidence type="ECO:0000256" key="5">
    <source>
        <dbReference type="RuleBase" id="RU362116"/>
    </source>
</evidence>
<sequence>MSSISLSGLFAAQKDLSTTSNNIANANTVGFKESRAEFSDVYSSSIFSNPKTTVGGGVQTSMISQQFHEGSTRYTNNPLDLRVNGKGFFAVSNGMDYKDVSLTRAGEFKLNKDNYIVNSAGQYLRVLPVDAKGQASSVSLQASSPVQVPTEAGQPSASTKLDIGVNLPANQAAVTKTPFDFDDPDTYSKSTSTSIYDSLGNSYSMTTYFAKTADNTWEAYTTVTDKDGNEKALDIDGGEASGGTGQKGVKLEFNSDGSLKTQTPANPKTVSMAAAGINLNGADTSQTLDITFDKPTQYASDFNVKKINENGVVVGRLTKVDISPDGLLVANYSNGKSEYLGKVMLVTVPNEQGLTQIGGTQWRATPDSGAMLIGEPGKGSNGKIMSGALEESNTNMTIELVDLISAQRNFQANSRALEIDQGLQQTILQIR</sequence>
<dbReference type="NCBIfam" id="TIGR03506">
    <property type="entry name" value="FlgEFG_subfam"/>
    <property type="match status" value="1"/>
</dbReference>
<proteinExistence type="inferred from homology"/>
<dbReference type="InterPro" id="IPR020013">
    <property type="entry name" value="Flagellar_FlgE/F/G"/>
</dbReference>
<dbReference type="NCBIfam" id="NF004240">
    <property type="entry name" value="PRK05682.1-4"/>
    <property type="match status" value="1"/>
</dbReference>
<gene>
    <name evidence="10" type="primary">flgE</name>
    <name evidence="10" type="ORF">J2R62_00615</name>
</gene>
<evidence type="ECO:0000256" key="4">
    <source>
        <dbReference type="ARBA" id="ARBA00023143"/>
    </source>
</evidence>
<name>A0A8I2B3A0_PLESH</name>
<organism evidence="10 11">
    <name type="scientific">Plesiomonas shigelloides</name>
    <name type="common">Aeromonas shigelloides</name>
    <dbReference type="NCBI Taxonomy" id="703"/>
    <lineage>
        <taxon>Bacteria</taxon>
        <taxon>Pseudomonadati</taxon>
        <taxon>Pseudomonadota</taxon>
        <taxon>Gammaproteobacteria</taxon>
        <taxon>Enterobacterales</taxon>
        <taxon>Enterobacteriaceae</taxon>
        <taxon>Plesiomonas</taxon>
    </lineage>
</organism>
<feature type="domain" description="Flagellar hook protein FlgE/F/G-like D1" evidence="9">
    <location>
        <begin position="83"/>
        <end position="152"/>
    </location>
</feature>
<dbReference type="Pfam" id="PF22692">
    <property type="entry name" value="LlgE_F_G_D1"/>
    <property type="match status" value="1"/>
</dbReference>
<dbReference type="InterPro" id="IPR037925">
    <property type="entry name" value="FlgE/F/G-like"/>
</dbReference>
<dbReference type="PANTHER" id="PTHR30435:SF1">
    <property type="entry name" value="FLAGELLAR HOOK PROTEIN FLGE"/>
    <property type="match status" value="1"/>
</dbReference>
<dbReference type="AlphaFoldDB" id="A0A8I2B3A0"/>
<dbReference type="GO" id="GO:0009425">
    <property type="term" value="C:bacterial-type flagellum basal body"/>
    <property type="evidence" value="ECO:0007669"/>
    <property type="project" value="UniProtKB-SubCell"/>
</dbReference>
<dbReference type="SUPFAM" id="SSF117143">
    <property type="entry name" value="Flagellar hook protein flgE"/>
    <property type="match status" value="1"/>
</dbReference>
<dbReference type="PANTHER" id="PTHR30435">
    <property type="entry name" value="FLAGELLAR PROTEIN"/>
    <property type="match status" value="1"/>
</dbReference>
<dbReference type="GO" id="GO:0005829">
    <property type="term" value="C:cytosol"/>
    <property type="evidence" value="ECO:0007669"/>
    <property type="project" value="TreeGrafter"/>
</dbReference>
<dbReference type="RefSeq" id="WP_178088208.1">
    <property type="nucleotide sequence ID" value="NZ_JAFNAA010000001.1"/>
</dbReference>
<evidence type="ECO:0000256" key="2">
    <source>
        <dbReference type="ARBA" id="ARBA00009677"/>
    </source>
</evidence>
<dbReference type="EMBL" id="JAFNAA010000001">
    <property type="protein sequence ID" value="MBO1106735.1"/>
    <property type="molecule type" value="Genomic_DNA"/>
</dbReference>
<evidence type="ECO:0000259" key="8">
    <source>
        <dbReference type="Pfam" id="PF07559"/>
    </source>
</evidence>
<dbReference type="Pfam" id="PF00460">
    <property type="entry name" value="Flg_bb_rod"/>
    <property type="match status" value="1"/>
</dbReference>
<dbReference type="InterPro" id="IPR019776">
    <property type="entry name" value="Flagellar_basal_body_rod_CS"/>
</dbReference>
<evidence type="ECO:0000313" key="11">
    <source>
        <dbReference type="Proteomes" id="UP000664658"/>
    </source>
</evidence>
<dbReference type="Pfam" id="PF07559">
    <property type="entry name" value="FlgE_D2"/>
    <property type="match status" value="1"/>
</dbReference>
<keyword evidence="10" id="KW-0966">Cell projection</keyword>
<feature type="domain" description="Flagellar basal-body/hook protein C-terminal" evidence="7">
    <location>
        <begin position="385"/>
        <end position="430"/>
    </location>
</feature>
<dbReference type="Proteomes" id="UP000664658">
    <property type="component" value="Unassembled WGS sequence"/>
</dbReference>
<evidence type="ECO:0000259" key="6">
    <source>
        <dbReference type="Pfam" id="PF00460"/>
    </source>
</evidence>
<reference evidence="10" key="1">
    <citation type="submission" date="2021-03" db="EMBL/GenBank/DDBJ databases">
        <title>Plesiomonas shigelloides zfcc0051, isolated from zebrafish feces.</title>
        <authorList>
            <person name="Vanderhoek Z."/>
            <person name="Gaulke C."/>
        </authorList>
    </citation>
    <scope>NUCLEOTIDE SEQUENCE</scope>
    <source>
        <strain evidence="10">Zfcc0051</strain>
    </source>
</reference>
<dbReference type="Pfam" id="PF06429">
    <property type="entry name" value="Flg_bbr_C"/>
    <property type="match status" value="1"/>
</dbReference>
<keyword evidence="4 5" id="KW-0975">Bacterial flagellum</keyword>
<accession>A0A8I2B3A0</accession>
<comment type="caution">
    <text evidence="10">The sequence shown here is derived from an EMBL/GenBank/DDBJ whole genome shotgun (WGS) entry which is preliminary data.</text>
</comment>
<dbReference type="InterPro" id="IPR011491">
    <property type="entry name" value="FlgE_D2"/>
</dbReference>
<dbReference type="InterPro" id="IPR037058">
    <property type="entry name" value="Falgellar_hook_FlgE_sf"/>
</dbReference>
<dbReference type="PROSITE" id="PS00588">
    <property type="entry name" value="FLAGELLA_BB_ROD"/>
    <property type="match status" value="1"/>
</dbReference>
<keyword evidence="10" id="KW-0282">Flagellum</keyword>
<feature type="domain" description="Flagellar hook protein FlgE D2" evidence="8">
    <location>
        <begin position="166"/>
        <end position="311"/>
    </location>
</feature>
<dbReference type="GO" id="GO:0071978">
    <property type="term" value="P:bacterial-type flagellum-dependent swarming motility"/>
    <property type="evidence" value="ECO:0007669"/>
    <property type="project" value="TreeGrafter"/>
</dbReference>
<dbReference type="Gene3D" id="2.60.98.20">
    <property type="entry name" value="Flagellar hook protein FlgE"/>
    <property type="match status" value="1"/>
</dbReference>
<protein>
    <recommendedName>
        <fullName evidence="3 5">Flagellar hook protein FlgE</fullName>
    </recommendedName>
</protein>
<feature type="domain" description="Flagellar basal body rod protein N-terminal" evidence="6">
    <location>
        <begin position="5"/>
        <end position="32"/>
    </location>
</feature>